<dbReference type="InterPro" id="IPR009056">
    <property type="entry name" value="Cyt_c-like_dom"/>
</dbReference>
<dbReference type="GO" id="GO:0046872">
    <property type="term" value="F:metal ion binding"/>
    <property type="evidence" value="ECO:0007669"/>
    <property type="project" value="UniProtKB-KW"/>
</dbReference>
<gene>
    <name evidence="7" type="ORF">C4N9_21420</name>
</gene>
<dbReference type="PROSITE" id="PS51007">
    <property type="entry name" value="CYTC"/>
    <property type="match status" value="1"/>
</dbReference>
<dbReference type="SUPFAM" id="SSF46626">
    <property type="entry name" value="Cytochrome c"/>
    <property type="match status" value="1"/>
</dbReference>
<sequence>MRRFLLPALGAAGALGLAAYAMLPLGAEPAPDAPDLSQGVAMVTVTVPGDFSALAQRGRDGFNAVCAECHGENAAGRDGFGPPLVHRIYEPSHHGDLAFHLAAAQGVRAHHWPFGDMPPQPDVTRGDVVAITAYIRDLQRANGIE</sequence>
<keyword evidence="3 4" id="KW-0408">Iron</keyword>
<proteinExistence type="predicted"/>
<feature type="domain" description="Cytochrome c" evidence="6">
    <location>
        <begin position="53"/>
        <end position="139"/>
    </location>
</feature>
<evidence type="ECO:0000313" key="8">
    <source>
        <dbReference type="Proteomes" id="UP000244940"/>
    </source>
</evidence>
<evidence type="ECO:0000256" key="2">
    <source>
        <dbReference type="ARBA" id="ARBA00022723"/>
    </source>
</evidence>
<dbReference type="GO" id="GO:0009055">
    <property type="term" value="F:electron transfer activity"/>
    <property type="evidence" value="ECO:0007669"/>
    <property type="project" value="InterPro"/>
</dbReference>
<dbReference type="OrthoDB" id="7854060at2"/>
<dbReference type="Gene3D" id="1.10.760.10">
    <property type="entry name" value="Cytochrome c-like domain"/>
    <property type="match status" value="1"/>
</dbReference>
<evidence type="ECO:0000256" key="3">
    <source>
        <dbReference type="ARBA" id="ARBA00023004"/>
    </source>
</evidence>
<organism evidence="7 8">
    <name type="scientific">Pararhodobacter marinus</name>
    <dbReference type="NCBI Taxonomy" id="2184063"/>
    <lineage>
        <taxon>Bacteria</taxon>
        <taxon>Pseudomonadati</taxon>
        <taxon>Pseudomonadota</taxon>
        <taxon>Alphaproteobacteria</taxon>
        <taxon>Rhodobacterales</taxon>
        <taxon>Paracoccaceae</taxon>
        <taxon>Pararhodobacter</taxon>
    </lineage>
</organism>
<keyword evidence="5" id="KW-0732">Signal</keyword>
<name>A0A2U2C3W8_9RHOB</name>
<feature type="chain" id="PRO_5015488535" evidence="5">
    <location>
        <begin position="22"/>
        <end position="145"/>
    </location>
</feature>
<dbReference type="InterPro" id="IPR036909">
    <property type="entry name" value="Cyt_c-like_dom_sf"/>
</dbReference>
<dbReference type="GeneID" id="94367459"/>
<dbReference type="Pfam" id="PF00034">
    <property type="entry name" value="Cytochrom_C"/>
    <property type="match status" value="1"/>
</dbReference>
<accession>A0A2U2C3W8</accession>
<dbReference type="RefSeq" id="WP_109535385.1">
    <property type="nucleotide sequence ID" value="NZ_QEYD01000019.1"/>
</dbReference>
<feature type="signal peptide" evidence="5">
    <location>
        <begin position="1"/>
        <end position="21"/>
    </location>
</feature>
<dbReference type="Proteomes" id="UP000244940">
    <property type="component" value="Unassembled WGS sequence"/>
</dbReference>
<comment type="caution">
    <text evidence="7">The sequence shown here is derived from an EMBL/GenBank/DDBJ whole genome shotgun (WGS) entry which is preliminary data.</text>
</comment>
<evidence type="ECO:0000256" key="4">
    <source>
        <dbReference type="PROSITE-ProRule" id="PRU00433"/>
    </source>
</evidence>
<evidence type="ECO:0000313" key="7">
    <source>
        <dbReference type="EMBL" id="PWE26552.1"/>
    </source>
</evidence>
<dbReference type="GO" id="GO:0020037">
    <property type="term" value="F:heme binding"/>
    <property type="evidence" value="ECO:0007669"/>
    <property type="project" value="InterPro"/>
</dbReference>
<protein>
    <submittedName>
        <fullName evidence="7">Cytochrome C</fullName>
    </submittedName>
</protein>
<dbReference type="AlphaFoldDB" id="A0A2U2C3W8"/>
<keyword evidence="2 4" id="KW-0479">Metal-binding</keyword>
<keyword evidence="8" id="KW-1185">Reference proteome</keyword>
<keyword evidence="1 4" id="KW-0349">Heme</keyword>
<evidence type="ECO:0000256" key="5">
    <source>
        <dbReference type="SAM" id="SignalP"/>
    </source>
</evidence>
<evidence type="ECO:0000256" key="1">
    <source>
        <dbReference type="ARBA" id="ARBA00022617"/>
    </source>
</evidence>
<reference evidence="7 8" key="1">
    <citation type="submission" date="2018-05" db="EMBL/GenBank/DDBJ databases">
        <title>Pararhodobacter marina sp. nov., isolated from deep-sea water of the Indian Ocean.</title>
        <authorList>
            <person name="Lai Q.Sr."/>
            <person name="Liu X."/>
            <person name="Shao Z."/>
        </authorList>
    </citation>
    <scope>NUCLEOTIDE SEQUENCE [LARGE SCALE GENOMIC DNA]</scope>
    <source>
        <strain evidence="7 8">CIC4N-9</strain>
    </source>
</reference>
<evidence type="ECO:0000259" key="6">
    <source>
        <dbReference type="PROSITE" id="PS51007"/>
    </source>
</evidence>
<dbReference type="EMBL" id="QEYD01000019">
    <property type="protein sequence ID" value="PWE26552.1"/>
    <property type="molecule type" value="Genomic_DNA"/>
</dbReference>